<evidence type="ECO:0000256" key="1">
    <source>
        <dbReference type="SAM" id="MobiDB-lite"/>
    </source>
</evidence>
<organism evidence="2 3">
    <name type="scientific">Haloarcula hispanica tailed virus 2</name>
    <dbReference type="NCBI Taxonomy" id="1273751"/>
    <lineage>
        <taxon>Viruses</taxon>
        <taxon>Duplodnaviria</taxon>
        <taxon>Heunggongvirae</taxon>
        <taxon>Uroviricota</taxon>
        <taxon>Caudoviricetes</taxon>
        <taxon>Saparoviridae</taxon>
        <taxon>Halohivirus</taxon>
        <taxon>Halohivirus suolae</taxon>
        <taxon>Halohivirus HHTV2</taxon>
    </lineage>
</organism>
<feature type="compositionally biased region" description="Basic and acidic residues" evidence="1">
    <location>
        <begin position="146"/>
        <end position="166"/>
    </location>
</feature>
<dbReference type="RefSeq" id="YP_008060350.1">
    <property type="nucleotide sequence ID" value="NC_021340.1"/>
</dbReference>
<feature type="region of interest" description="Disordered" evidence="1">
    <location>
        <begin position="144"/>
        <end position="166"/>
    </location>
</feature>
<protein>
    <submittedName>
        <fullName evidence="2">Uncharacterized protein</fullName>
    </submittedName>
</protein>
<evidence type="ECO:0000313" key="3">
    <source>
        <dbReference type="Proteomes" id="UP000203112"/>
    </source>
</evidence>
<keyword evidence="3" id="KW-1185">Reference proteome</keyword>
<name>R4TG50_9CAUD</name>
<dbReference type="Proteomes" id="UP000203112">
    <property type="component" value="Segment"/>
</dbReference>
<accession>R4TG50</accession>
<evidence type="ECO:0000313" key="2">
    <source>
        <dbReference type="EMBL" id="AGM11206.1"/>
    </source>
</evidence>
<gene>
    <name evidence="2" type="primary">41</name>
    <name evidence="2" type="ORF">HHTV2_41</name>
</gene>
<reference evidence="2 3" key="1">
    <citation type="submission" date="2012-12" db="EMBL/GenBank/DDBJ databases">
        <authorList>
            <person name="Sencilo A."/>
            <person name="Jacobs-Sera D."/>
            <person name="Russell D.A."/>
            <person name="Ko C."/>
            <person name="Atanasova N."/>
            <person name="Osterlund E."/>
            <person name="Oksanen H.M."/>
            <person name="Bamford D.H."/>
            <person name="Hatfull G.F."/>
            <person name="Roine E."/>
            <person name="Hendrix R.W."/>
        </authorList>
    </citation>
    <scope>NUCLEOTIDE SEQUENCE [LARGE SCALE GENOMIC DNA]</scope>
</reference>
<proteinExistence type="predicted"/>
<sequence length="166" mass="18617">MTDLEPQPVPDVDIFCPECGGEPVKQSGELLIEHRLGNMGYLHDDQNPECSECGNTWAHGVPVGEYEWRDGDDLRCHSCRHDPDLEGEQYYRVHRVVMSRKASPGGPGAVTLHLKCPRCYLFSKVERKQDQRGVALVGFPDITGSVDHEDVKPYGWEPERAEQGGD</sequence>
<dbReference type="GeneID" id="16194317"/>
<dbReference type="EMBL" id="KC292024">
    <property type="protein sequence ID" value="AGM11206.1"/>
    <property type="molecule type" value="Genomic_DNA"/>
</dbReference>
<dbReference type="KEGG" id="vg:16194317"/>